<dbReference type="InterPro" id="IPR010310">
    <property type="entry name" value="T7SS_ESAT-6-like"/>
</dbReference>
<dbReference type="Pfam" id="PF06013">
    <property type="entry name" value="WXG100"/>
    <property type="match status" value="1"/>
</dbReference>
<evidence type="ECO:0000256" key="1">
    <source>
        <dbReference type="RuleBase" id="RU362001"/>
    </source>
</evidence>
<dbReference type="SUPFAM" id="SSF140453">
    <property type="entry name" value="EsxAB dimer-like"/>
    <property type="match status" value="1"/>
</dbReference>
<name>A0A133NFU9_GARVA</name>
<accession>A0A133NFU9</accession>
<dbReference type="RefSeq" id="WP_004130730.1">
    <property type="nucleotide sequence ID" value="NZ_JABUHF010000001.1"/>
</dbReference>
<evidence type="ECO:0000313" key="2">
    <source>
        <dbReference type="EMBL" id="RFD77635.1"/>
    </source>
</evidence>
<dbReference type="Gene3D" id="1.10.287.1060">
    <property type="entry name" value="ESAT-6-like"/>
    <property type="match status" value="1"/>
</dbReference>
<dbReference type="Proteomes" id="UP000258533">
    <property type="component" value="Unassembled WGS sequence"/>
</dbReference>
<proteinExistence type="inferred from homology"/>
<comment type="caution">
    <text evidence="2">The sequence shown here is derived from an EMBL/GenBank/DDBJ whole genome shotgun (WGS) entry which is preliminary data.</text>
</comment>
<dbReference type="EMBL" id="LRTT01000001">
    <property type="protein sequence ID" value="RFD77635.1"/>
    <property type="molecule type" value="Genomic_DNA"/>
</dbReference>
<comment type="similarity">
    <text evidence="1">Belongs to the WXG100 family.</text>
</comment>
<sequence>MSQFRVDSEQIQQSAAAVGSSINAIRDATNGMYANLQQLQSVWTGPAATQFATTAGQWRAAHQQMEQSLEAIQLAMQNVSNIYMDTEAQATSLFAMN</sequence>
<dbReference type="InterPro" id="IPR036689">
    <property type="entry name" value="ESAT-6-like_sf"/>
</dbReference>
<dbReference type="NCBIfam" id="TIGR03930">
    <property type="entry name" value="WXG100_ESAT6"/>
    <property type="match status" value="1"/>
</dbReference>
<reference evidence="2 3" key="1">
    <citation type="submission" date="2016-02" db="EMBL/GenBank/DDBJ databases">
        <title>Gardnerella vaginalis Subgroups Defined by cpn60 Sequencing and Sialidase Activity in Isolates from Canada, Belgium and Kenya.</title>
        <authorList>
            <person name="Schellenberg J."/>
            <person name="Paramel Jayaprakash T."/>
            <person name="Withana Gamage N."/>
            <person name="Patterson M.H."/>
            <person name="Vaneechoutte M."/>
            <person name="Hill J.E."/>
        </authorList>
    </citation>
    <scope>NUCLEOTIDE SEQUENCE [LARGE SCALE GENOMIC DNA]</scope>
    <source>
        <strain evidence="2 3">N144</strain>
    </source>
</reference>
<gene>
    <name evidence="2" type="ORF">AXE73_03335</name>
</gene>
<dbReference type="AlphaFoldDB" id="A0A133NFU9"/>
<evidence type="ECO:0000313" key="3">
    <source>
        <dbReference type="Proteomes" id="UP000258533"/>
    </source>
</evidence>
<dbReference type="GeneID" id="86823870"/>
<organism evidence="2 3">
    <name type="scientific">Gardnerella vaginalis</name>
    <dbReference type="NCBI Taxonomy" id="2702"/>
    <lineage>
        <taxon>Bacteria</taxon>
        <taxon>Bacillati</taxon>
        <taxon>Actinomycetota</taxon>
        <taxon>Actinomycetes</taxon>
        <taxon>Bifidobacteriales</taxon>
        <taxon>Bifidobacteriaceae</taxon>
        <taxon>Gardnerella</taxon>
    </lineage>
</organism>
<protein>
    <recommendedName>
        <fullName evidence="1">ESAT-6-like protein</fullName>
    </recommendedName>
</protein>